<keyword evidence="3" id="KW-1185">Reference proteome</keyword>
<protein>
    <submittedName>
        <fullName evidence="2">Uncharacterized protein</fullName>
    </submittedName>
</protein>
<evidence type="ECO:0000313" key="2">
    <source>
        <dbReference type="EMBL" id="CAG9326051.1"/>
    </source>
</evidence>
<feature type="transmembrane region" description="Helical" evidence="1">
    <location>
        <begin position="12"/>
        <end position="34"/>
    </location>
</feature>
<sequence length="117" mass="13231">MSGWDFSIYQCFNNWVMFGWACLVPCGFCCMQIDNAKVSNDVDSNAGLIAGLCVCCLGPIGAIYNRYKLRQALKVDDDIIADVLQTVYLPCCTVTQEWQHTMSERKSNPRVAIWQLH</sequence>
<dbReference type="EMBL" id="CAJZBQ010000040">
    <property type="protein sequence ID" value="CAG9326051.1"/>
    <property type="molecule type" value="Genomic_DNA"/>
</dbReference>
<evidence type="ECO:0000313" key="3">
    <source>
        <dbReference type="Proteomes" id="UP001162131"/>
    </source>
</evidence>
<proteinExistence type="predicted"/>
<organism evidence="2 3">
    <name type="scientific">Blepharisma stoltei</name>
    <dbReference type="NCBI Taxonomy" id="1481888"/>
    <lineage>
        <taxon>Eukaryota</taxon>
        <taxon>Sar</taxon>
        <taxon>Alveolata</taxon>
        <taxon>Ciliophora</taxon>
        <taxon>Postciliodesmatophora</taxon>
        <taxon>Heterotrichea</taxon>
        <taxon>Heterotrichida</taxon>
        <taxon>Blepharismidae</taxon>
        <taxon>Blepharisma</taxon>
    </lineage>
</organism>
<keyword evidence="1" id="KW-1133">Transmembrane helix</keyword>
<keyword evidence="1" id="KW-0472">Membrane</keyword>
<accession>A0AAU9JD76</accession>
<reference evidence="2" key="1">
    <citation type="submission" date="2021-09" db="EMBL/GenBank/DDBJ databases">
        <authorList>
            <consortium name="AG Swart"/>
            <person name="Singh M."/>
            <person name="Singh A."/>
            <person name="Seah K."/>
            <person name="Emmerich C."/>
        </authorList>
    </citation>
    <scope>NUCLEOTIDE SEQUENCE</scope>
    <source>
        <strain evidence="2">ATCC30299</strain>
    </source>
</reference>
<comment type="caution">
    <text evidence="2">The sequence shown here is derived from an EMBL/GenBank/DDBJ whole genome shotgun (WGS) entry which is preliminary data.</text>
</comment>
<evidence type="ECO:0000256" key="1">
    <source>
        <dbReference type="SAM" id="Phobius"/>
    </source>
</evidence>
<feature type="transmembrane region" description="Helical" evidence="1">
    <location>
        <begin position="46"/>
        <end position="64"/>
    </location>
</feature>
<gene>
    <name evidence="2" type="ORF">BSTOLATCC_MIC40492</name>
</gene>
<name>A0AAU9JD76_9CILI</name>
<dbReference type="Proteomes" id="UP001162131">
    <property type="component" value="Unassembled WGS sequence"/>
</dbReference>
<keyword evidence="1" id="KW-0812">Transmembrane</keyword>
<dbReference type="AlphaFoldDB" id="A0AAU9JD76"/>